<evidence type="ECO:0000256" key="3">
    <source>
        <dbReference type="ARBA" id="ARBA00022723"/>
    </source>
</evidence>
<evidence type="ECO:0000259" key="7">
    <source>
        <dbReference type="PROSITE" id="PS51918"/>
    </source>
</evidence>
<reference evidence="8 9" key="1">
    <citation type="submission" date="2016-10" db="EMBL/GenBank/DDBJ databases">
        <authorList>
            <person name="de Groot N.N."/>
        </authorList>
    </citation>
    <scope>NUCLEOTIDE SEQUENCE [LARGE SCALE GENOMIC DNA]</scope>
    <source>
        <strain evidence="8 9">DSM 21001</strain>
    </source>
</reference>
<dbReference type="GO" id="GO:0003824">
    <property type="term" value="F:catalytic activity"/>
    <property type="evidence" value="ECO:0007669"/>
    <property type="project" value="InterPro"/>
</dbReference>
<keyword evidence="5" id="KW-0411">Iron-sulfur</keyword>
<dbReference type="RefSeq" id="WP_089837035.1">
    <property type="nucleotide sequence ID" value="NZ_FOZL01000001.1"/>
</dbReference>
<keyword evidence="4" id="KW-0408">Iron</keyword>
<evidence type="ECO:0000313" key="8">
    <source>
        <dbReference type="EMBL" id="SFS04476.1"/>
    </source>
</evidence>
<evidence type="ECO:0000256" key="5">
    <source>
        <dbReference type="ARBA" id="ARBA00023014"/>
    </source>
</evidence>
<dbReference type="Proteomes" id="UP000199024">
    <property type="component" value="Unassembled WGS sequence"/>
</dbReference>
<dbReference type="SUPFAM" id="SSF102114">
    <property type="entry name" value="Radical SAM enzymes"/>
    <property type="match status" value="1"/>
</dbReference>
<proteinExistence type="predicted"/>
<dbReference type="PANTHER" id="PTHR11228:SF7">
    <property type="entry name" value="PQQA PEPTIDE CYCLASE"/>
    <property type="match status" value="1"/>
</dbReference>
<evidence type="ECO:0000256" key="4">
    <source>
        <dbReference type="ARBA" id="ARBA00023004"/>
    </source>
</evidence>
<dbReference type="AlphaFoldDB" id="A0A1I6LLY3"/>
<dbReference type="SFLD" id="SFLDG01067">
    <property type="entry name" value="SPASM/twitch_domain_containing"/>
    <property type="match status" value="1"/>
</dbReference>
<dbReference type="STRING" id="474950.SAMN05421771_0925"/>
<dbReference type="Gene3D" id="3.20.20.70">
    <property type="entry name" value="Aldolase class I"/>
    <property type="match status" value="1"/>
</dbReference>
<keyword evidence="9" id="KW-1185">Reference proteome</keyword>
<dbReference type="SMART" id="SM00729">
    <property type="entry name" value="Elp3"/>
    <property type="match status" value="1"/>
</dbReference>
<evidence type="ECO:0000256" key="1">
    <source>
        <dbReference type="ARBA" id="ARBA00001966"/>
    </source>
</evidence>
<sequence>MTQSTSTPEQAPRTIPAAVPKSSGGKRRWKAVTRKLRELGSVGSALASTGHPYMAHIVPMRRCNLACTYCNEFDNFSDPVPIEEMYRRIDHLGRLGTSVITISGGEPLLHPDLDLVIARIRKTGAIAGMITNGYLLMPDRIERLNQAGLDHMQISIDNVMPDDVSKKSLKVLDAKLKMLAEYADFHVNINSVVGGGIANPEDAFTVSERALGLGFSSTIGIIHDGSGQLKPLGEAERNVWDRVRNLTRRSYSRFNHFQEAIANGQPNDWRCRAGARYIYICENGLVHYCSQQRGYPGIPIADYKTADVKREFLTEKSCAPNCTISCVHQVSYIDHWRAPQNATVTPGGGHHTSPTPELVQIR</sequence>
<dbReference type="InterPro" id="IPR007197">
    <property type="entry name" value="rSAM"/>
</dbReference>
<gene>
    <name evidence="8" type="ORF">SAMN05421771_0925</name>
</gene>
<keyword evidence="3" id="KW-0479">Metal-binding</keyword>
<dbReference type="InterPro" id="IPR013785">
    <property type="entry name" value="Aldolase_TIM"/>
</dbReference>
<dbReference type="GO" id="GO:0046872">
    <property type="term" value="F:metal ion binding"/>
    <property type="evidence" value="ECO:0007669"/>
    <property type="project" value="UniProtKB-KW"/>
</dbReference>
<dbReference type="InterPro" id="IPR058240">
    <property type="entry name" value="rSAM_sf"/>
</dbReference>
<comment type="cofactor">
    <cofactor evidence="1">
        <name>[4Fe-4S] cluster</name>
        <dbReference type="ChEBI" id="CHEBI:49883"/>
    </cofactor>
</comment>
<accession>A0A1I6LLY3</accession>
<dbReference type="Pfam" id="PF04055">
    <property type="entry name" value="Radical_SAM"/>
    <property type="match status" value="1"/>
</dbReference>
<dbReference type="InterPro" id="IPR050377">
    <property type="entry name" value="Radical_SAM_PqqE_MftC-like"/>
</dbReference>
<dbReference type="PANTHER" id="PTHR11228">
    <property type="entry name" value="RADICAL SAM DOMAIN PROTEIN"/>
    <property type="match status" value="1"/>
</dbReference>
<dbReference type="GO" id="GO:0051536">
    <property type="term" value="F:iron-sulfur cluster binding"/>
    <property type="evidence" value="ECO:0007669"/>
    <property type="project" value="UniProtKB-KW"/>
</dbReference>
<dbReference type="EMBL" id="FOZL01000001">
    <property type="protein sequence ID" value="SFS04476.1"/>
    <property type="molecule type" value="Genomic_DNA"/>
</dbReference>
<feature type="region of interest" description="Disordered" evidence="6">
    <location>
        <begin position="343"/>
        <end position="362"/>
    </location>
</feature>
<dbReference type="CDD" id="cd01335">
    <property type="entry name" value="Radical_SAM"/>
    <property type="match status" value="1"/>
</dbReference>
<evidence type="ECO:0000313" key="9">
    <source>
        <dbReference type="Proteomes" id="UP000199024"/>
    </source>
</evidence>
<dbReference type="OrthoDB" id="9805809at2"/>
<organism evidence="8 9">
    <name type="scientific">Granulicella pectinivorans</name>
    <dbReference type="NCBI Taxonomy" id="474950"/>
    <lineage>
        <taxon>Bacteria</taxon>
        <taxon>Pseudomonadati</taxon>
        <taxon>Acidobacteriota</taxon>
        <taxon>Terriglobia</taxon>
        <taxon>Terriglobales</taxon>
        <taxon>Acidobacteriaceae</taxon>
        <taxon>Granulicella</taxon>
    </lineage>
</organism>
<dbReference type="SFLD" id="SFLDS00029">
    <property type="entry name" value="Radical_SAM"/>
    <property type="match status" value="1"/>
</dbReference>
<feature type="region of interest" description="Disordered" evidence="6">
    <location>
        <begin position="1"/>
        <end position="27"/>
    </location>
</feature>
<evidence type="ECO:0000256" key="6">
    <source>
        <dbReference type="SAM" id="MobiDB-lite"/>
    </source>
</evidence>
<protein>
    <submittedName>
        <fullName evidence="8">Radical SAM superfamily enzyme, MoaA/NifB/PqqE/SkfB family</fullName>
    </submittedName>
</protein>
<dbReference type="PROSITE" id="PS51918">
    <property type="entry name" value="RADICAL_SAM"/>
    <property type="match status" value="1"/>
</dbReference>
<dbReference type="InterPro" id="IPR006638">
    <property type="entry name" value="Elp3/MiaA/NifB-like_rSAM"/>
</dbReference>
<keyword evidence="2" id="KW-0949">S-adenosyl-L-methionine</keyword>
<feature type="domain" description="Radical SAM core" evidence="7">
    <location>
        <begin position="49"/>
        <end position="267"/>
    </location>
</feature>
<evidence type="ECO:0000256" key="2">
    <source>
        <dbReference type="ARBA" id="ARBA00022691"/>
    </source>
</evidence>
<name>A0A1I6LLY3_9BACT</name>